<protein>
    <submittedName>
        <fullName evidence="2">Uncharacterized protein</fullName>
    </submittedName>
</protein>
<organism evidence="2 3">
    <name type="scientific">Pseudoalteromonas luteoviolacea DSM 6061</name>
    <dbReference type="NCBI Taxonomy" id="1365250"/>
    <lineage>
        <taxon>Bacteria</taxon>
        <taxon>Pseudomonadati</taxon>
        <taxon>Pseudomonadota</taxon>
        <taxon>Gammaproteobacteria</taxon>
        <taxon>Alteromonadales</taxon>
        <taxon>Pseudoalteromonadaceae</taxon>
        <taxon>Pseudoalteromonas</taxon>
    </lineage>
</organism>
<feature type="transmembrane region" description="Helical" evidence="1">
    <location>
        <begin position="35"/>
        <end position="54"/>
    </location>
</feature>
<evidence type="ECO:0000313" key="2">
    <source>
        <dbReference type="EMBL" id="KZN39785.1"/>
    </source>
</evidence>
<dbReference type="Proteomes" id="UP000076643">
    <property type="component" value="Unassembled WGS sequence"/>
</dbReference>
<dbReference type="AlphaFoldDB" id="A0A166X7X2"/>
<reference evidence="2 3" key="1">
    <citation type="submission" date="2013-07" db="EMBL/GenBank/DDBJ databases">
        <title>Comparative Genomic and Metabolomic Analysis of Twelve Strains of Pseudoalteromonas luteoviolacea.</title>
        <authorList>
            <person name="Vynne N.G."/>
            <person name="Mansson M."/>
            <person name="Gram L."/>
        </authorList>
    </citation>
    <scope>NUCLEOTIDE SEQUENCE [LARGE SCALE GENOMIC DNA]</scope>
    <source>
        <strain evidence="2 3">DSM 6061</strain>
    </source>
</reference>
<dbReference type="EMBL" id="AUYB01000098">
    <property type="protein sequence ID" value="KZN39785.1"/>
    <property type="molecule type" value="Genomic_DNA"/>
</dbReference>
<keyword evidence="1" id="KW-0472">Membrane</keyword>
<sequence>MYSFLIVLFVVTGTLFLYLANRHQRLLNKPLNQNLKKVGLGLIFLGVINALFYFTLSAGIFLFLMILMVALFFIPLAILLLKRS</sequence>
<name>A0A166X7X2_9GAMM</name>
<keyword evidence="1" id="KW-1133">Transmembrane helix</keyword>
<gene>
    <name evidence="2" type="ORF">N475_13580</name>
</gene>
<feature type="transmembrane region" description="Helical" evidence="1">
    <location>
        <begin position="60"/>
        <end position="81"/>
    </location>
</feature>
<keyword evidence="3" id="KW-1185">Reference proteome</keyword>
<evidence type="ECO:0000313" key="3">
    <source>
        <dbReference type="Proteomes" id="UP000076643"/>
    </source>
</evidence>
<dbReference type="PATRIC" id="fig|1365250.3.peg.1946"/>
<evidence type="ECO:0000256" key="1">
    <source>
        <dbReference type="SAM" id="Phobius"/>
    </source>
</evidence>
<comment type="caution">
    <text evidence="2">The sequence shown here is derived from an EMBL/GenBank/DDBJ whole genome shotgun (WGS) entry which is preliminary data.</text>
</comment>
<accession>A0A166X7X2</accession>
<keyword evidence="1" id="KW-0812">Transmembrane</keyword>
<feature type="transmembrane region" description="Helical" evidence="1">
    <location>
        <begin position="6"/>
        <end position="23"/>
    </location>
</feature>
<proteinExistence type="predicted"/>